<evidence type="ECO:0000313" key="2">
    <source>
        <dbReference type="Proteomes" id="UP000492821"/>
    </source>
</evidence>
<organism evidence="2 3">
    <name type="scientific">Panagrellus redivivus</name>
    <name type="common">Microworm</name>
    <dbReference type="NCBI Taxonomy" id="6233"/>
    <lineage>
        <taxon>Eukaryota</taxon>
        <taxon>Metazoa</taxon>
        <taxon>Ecdysozoa</taxon>
        <taxon>Nematoda</taxon>
        <taxon>Chromadorea</taxon>
        <taxon>Rhabditida</taxon>
        <taxon>Tylenchina</taxon>
        <taxon>Panagrolaimomorpha</taxon>
        <taxon>Panagrolaimoidea</taxon>
        <taxon>Panagrolaimidae</taxon>
        <taxon>Panagrellus</taxon>
    </lineage>
</organism>
<feature type="chain" id="PRO_5028876613" evidence="1">
    <location>
        <begin position="23"/>
        <end position="119"/>
    </location>
</feature>
<dbReference type="AlphaFoldDB" id="A0A7E4V2D2"/>
<proteinExistence type="predicted"/>
<dbReference type="WBParaSite" id="Pan_g15716.t1">
    <property type="protein sequence ID" value="Pan_g15716.t1"/>
    <property type="gene ID" value="Pan_g15716"/>
</dbReference>
<reference evidence="2" key="1">
    <citation type="journal article" date="2013" name="Genetics">
        <title>The draft genome and transcriptome of Panagrellus redivivus are shaped by the harsh demands of a free-living lifestyle.</title>
        <authorList>
            <person name="Srinivasan J."/>
            <person name="Dillman A.R."/>
            <person name="Macchietto M.G."/>
            <person name="Heikkinen L."/>
            <person name="Lakso M."/>
            <person name="Fracchia K.M."/>
            <person name="Antoshechkin I."/>
            <person name="Mortazavi A."/>
            <person name="Wong G."/>
            <person name="Sternberg P.W."/>
        </authorList>
    </citation>
    <scope>NUCLEOTIDE SEQUENCE [LARGE SCALE GENOMIC DNA]</scope>
    <source>
        <strain evidence="2">MT8872</strain>
    </source>
</reference>
<accession>A0A7E4V2D2</accession>
<keyword evidence="1" id="KW-0732">Signal</keyword>
<evidence type="ECO:0000313" key="3">
    <source>
        <dbReference type="WBParaSite" id="Pan_g15716.t1"/>
    </source>
</evidence>
<dbReference type="Proteomes" id="UP000492821">
    <property type="component" value="Unassembled WGS sequence"/>
</dbReference>
<feature type="signal peptide" evidence="1">
    <location>
        <begin position="1"/>
        <end position="22"/>
    </location>
</feature>
<evidence type="ECO:0000256" key="1">
    <source>
        <dbReference type="SAM" id="SignalP"/>
    </source>
</evidence>
<reference evidence="3" key="2">
    <citation type="submission" date="2020-10" db="UniProtKB">
        <authorList>
            <consortium name="WormBaseParasite"/>
        </authorList>
    </citation>
    <scope>IDENTIFICATION</scope>
</reference>
<protein>
    <submittedName>
        <fullName evidence="3">Uncharacterized protein</fullName>
    </submittedName>
</protein>
<keyword evidence="2" id="KW-1185">Reference proteome</keyword>
<sequence>MASAWNLIRWLFVTINFYTCSALPLLRADETTSYFTMPLKPNDKVQEMLNMRNEALSKTMQPISNYSPLYGQSYFNFNQQIAQKNVPSPDIIYHPYNMSVNAHKPKTGKDVLCRRLHMC</sequence>
<name>A0A7E4V2D2_PANRE</name>